<dbReference type="EMBL" id="QENY01000008">
    <property type="protein sequence ID" value="PVX54784.1"/>
    <property type="molecule type" value="Genomic_DNA"/>
</dbReference>
<keyword evidence="5" id="KW-0998">Cell outer membrane</keyword>
<feature type="chain" id="PRO_5015396129" evidence="6">
    <location>
        <begin position="20"/>
        <end position="634"/>
    </location>
</feature>
<evidence type="ECO:0000313" key="9">
    <source>
        <dbReference type="EMBL" id="PVX54784.1"/>
    </source>
</evidence>
<evidence type="ECO:0000256" key="5">
    <source>
        <dbReference type="ARBA" id="ARBA00023237"/>
    </source>
</evidence>
<dbReference type="GO" id="GO:0009279">
    <property type="term" value="C:cell outer membrane"/>
    <property type="evidence" value="ECO:0007669"/>
    <property type="project" value="UniProtKB-SubCell"/>
</dbReference>
<dbReference type="AlphaFoldDB" id="A0A2U0UAY1"/>
<protein>
    <submittedName>
        <fullName evidence="9">Putative outer membrane starch-binding protein</fullName>
    </submittedName>
</protein>
<dbReference type="RefSeq" id="WP_165815029.1">
    <property type="nucleotide sequence ID" value="NZ_QENY01000008.1"/>
</dbReference>
<reference evidence="9 10" key="1">
    <citation type="submission" date="2018-05" db="EMBL/GenBank/DDBJ databases">
        <title>Genomic Encyclopedia of Type Strains, Phase IV (KMG-IV): sequencing the most valuable type-strain genomes for metagenomic binning, comparative biology and taxonomic classification.</title>
        <authorList>
            <person name="Goeker M."/>
        </authorList>
    </citation>
    <scope>NUCLEOTIDE SEQUENCE [LARGE SCALE GENOMIC DNA]</scope>
    <source>
        <strain evidence="9 10">DSM 100333</strain>
    </source>
</reference>
<name>A0A2U0UAY1_9BACT</name>
<evidence type="ECO:0000259" key="7">
    <source>
        <dbReference type="Pfam" id="PF07980"/>
    </source>
</evidence>
<accession>A0A2U0UAY1</accession>
<comment type="subcellular location">
    <subcellularLocation>
        <location evidence="1">Cell outer membrane</location>
    </subcellularLocation>
</comment>
<keyword evidence="10" id="KW-1185">Reference proteome</keyword>
<dbReference type="Pfam" id="PF07980">
    <property type="entry name" value="SusD_RagB"/>
    <property type="match status" value="1"/>
</dbReference>
<evidence type="ECO:0000256" key="1">
    <source>
        <dbReference type="ARBA" id="ARBA00004442"/>
    </source>
</evidence>
<comment type="similarity">
    <text evidence="2">Belongs to the SusD family.</text>
</comment>
<proteinExistence type="inferred from homology"/>
<keyword evidence="4" id="KW-0472">Membrane</keyword>
<sequence>MKKKLLYSVCSLVMACALASCDYLDIVPDGTPTEKDAFANQGTTEGYLYSCYGFIPNNGNTQSAIDFLSGDEVVTAFESDPFAAFSQGTYTAISPHMSYWDELMGGMRYCYTLINNVDGVPGMSKKMASDYKAQAKFLVGYFYYLLIQSYGPVIIVKDVEDVNVPIDKFKARAPMSECVDFAANMLDEAAIDLPPTRDGDEYGLATSVAAKTLKAKLLVMAASPLFNGYAPHKNIKNADGAFLFEQKFDQSKWDRAYEACQEAVRIAEKSGFALYKAVPGTNVNAPEPADMTQRSLRFAIIDKGNLSETIWGNTKGQSNNDIQAKSAPYAQGDKGRFALNAIAPTLAMMERFYTDKGLPLDEDPSFPSRNDWWKVVDAPAGCEYAEGKVPAFVCRRDPRMYAWTTFENGYYEIAGDKPEGSNYDKKYRRGKAEGKIVMKMMIGEPSGRGANLNTLRNNNYSPSGFLNKRLVDPLKPASSPKINYIHPYLTMADLYLLAAEAAVEVNKLGEAKTYLDKIRSRAGLPSVDAAWAHAAHPDKANGKEGMREIVRQERLIEMYMLNQNFWDLRRWLMAERCMDKAPDGVNILADNIDAWWKPTQVQVSRAFTAPTNYLMPIPQEEIKKNPKIVQNPGY</sequence>
<feature type="domain" description="SusD-like N-terminal" evidence="8">
    <location>
        <begin position="97"/>
        <end position="216"/>
    </location>
</feature>
<dbReference type="InterPro" id="IPR033985">
    <property type="entry name" value="SusD-like_N"/>
</dbReference>
<evidence type="ECO:0000256" key="2">
    <source>
        <dbReference type="ARBA" id="ARBA00006275"/>
    </source>
</evidence>
<evidence type="ECO:0000313" key="10">
    <source>
        <dbReference type="Proteomes" id="UP000245870"/>
    </source>
</evidence>
<dbReference type="InterPro" id="IPR012944">
    <property type="entry name" value="SusD_RagB_dom"/>
</dbReference>
<feature type="domain" description="RagB/SusD" evidence="7">
    <location>
        <begin position="308"/>
        <end position="634"/>
    </location>
</feature>
<evidence type="ECO:0000256" key="6">
    <source>
        <dbReference type="SAM" id="SignalP"/>
    </source>
</evidence>
<evidence type="ECO:0000256" key="3">
    <source>
        <dbReference type="ARBA" id="ARBA00022729"/>
    </source>
</evidence>
<gene>
    <name evidence="9" type="ORF">C7379_10810</name>
</gene>
<comment type="caution">
    <text evidence="9">The sequence shown here is derived from an EMBL/GenBank/DDBJ whole genome shotgun (WGS) entry which is preliminary data.</text>
</comment>
<dbReference type="Pfam" id="PF14322">
    <property type="entry name" value="SusD-like_3"/>
    <property type="match status" value="1"/>
</dbReference>
<dbReference type="Gene3D" id="1.25.40.390">
    <property type="match status" value="1"/>
</dbReference>
<evidence type="ECO:0000259" key="8">
    <source>
        <dbReference type="Pfam" id="PF14322"/>
    </source>
</evidence>
<dbReference type="PROSITE" id="PS51257">
    <property type="entry name" value="PROKAR_LIPOPROTEIN"/>
    <property type="match status" value="1"/>
</dbReference>
<dbReference type="InterPro" id="IPR011990">
    <property type="entry name" value="TPR-like_helical_dom_sf"/>
</dbReference>
<feature type="signal peptide" evidence="6">
    <location>
        <begin position="1"/>
        <end position="19"/>
    </location>
</feature>
<dbReference type="Proteomes" id="UP000245870">
    <property type="component" value="Unassembled WGS sequence"/>
</dbReference>
<dbReference type="SUPFAM" id="SSF48452">
    <property type="entry name" value="TPR-like"/>
    <property type="match status" value="1"/>
</dbReference>
<keyword evidence="3 6" id="KW-0732">Signal</keyword>
<evidence type="ECO:0000256" key="4">
    <source>
        <dbReference type="ARBA" id="ARBA00023136"/>
    </source>
</evidence>
<organism evidence="9 10">
    <name type="scientific">Hallella colorans</name>
    <dbReference type="NCBI Taxonomy" id="1703337"/>
    <lineage>
        <taxon>Bacteria</taxon>
        <taxon>Pseudomonadati</taxon>
        <taxon>Bacteroidota</taxon>
        <taxon>Bacteroidia</taxon>
        <taxon>Bacteroidales</taxon>
        <taxon>Prevotellaceae</taxon>
        <taxon>Hallella</taxon>
    </lineage>
</organism>